<dbReference type="EMBL" id="JARO02004003">
    <property type="protein sequence ID" value="KPP69343.1"/>
    <property type="molecule type" value="Genomic_DNA"/>
</dbReference>
<evidence type="ECO:0000313" key="5">
    <source>
        <dbReference type="EMBL" id="KPP69343.1"/>
    </source>
</evidence>
<reference evidence="5 6" key="1">
    <citation type="submission" date="2015-08" db="EMBL/GenBank/DDBJ databases">
        <title>The genome of the Asian arowana (Scleropages formosus).</title>
        <authorList>
            <person name="Tan M.H."/>
            <person name="Gan H.M."/>
            <person name="Croft L.J."/>
            <person name="Austin C.M."/>
        </authorList>
    </citation>
    <scope>NUCLEOTIDE SEQUENCE [LARGE SCALE GENOMIC DNA]</scope>
    <source>
        <strain evidence="5">Aro1</strain>
    </source>
</reference>
<dbReference type="InterPro" id="IPR011043">
    <property type="entry name" value="Gal_Oxase/kelch_b-propeller"/>
</dbReference>
<proteinExistence type="predicted"/>
<dbReference type="PANTHER" id="PTHR46647:SF1">
    <property type="entry name" value="RAB9 EFFECTOR PROTEIN WITH KELCH MOTIFS"/>
    <property type="match status" value="1"/>
</dbReference>
<sequence>MELLPVLEPEDKPQKGIWYALVPRGGAPGVNVGHTCTYVPSSDGDKGKIVIVGGANPSGSFADCHVIDLDRHEWDEPEWPGLLARYEHCSFVPESSPQNLWVFAGAEKSGNRNCVQTLDVTGGPIWRSVQVKGKPPSPRTYHTNSACVGERLFVFSGGDAGATPVPDPQIHVFDAGCSYYPLALFAVSSTWSQPEFHGKPPSARHGHVVVVSGSKLYVHGGLAGDKFHSDMFCLDTVTMTWERIRAKGDVPPGMAAHSALASGKNIYIFGGMTAEGAVNSMYRFQTDQQCWTLVKFEGDLPPNRLDHCMCLVPWRTRAESEEGSQSHAAEPGTVNLCFVFGGMDTQGVIHNDCVVTLLT</sequence>
<organism evidence="5 6">
    <name type="scientific">Scleropages formosus</name>
    <name type="common">Asian bonytongue</name>
    <name type="synonym">Osteoglossum formosum</name>
    <dbReference type="NCBI Taxonomy" id="113540"/>
    <lineage>
        <taxon>Eukaryota</taxon>
        <taxon>Metazoa</taxon>
        <taxon>Chordata</taxon>
        <taxon>Craniata</taxon>
        <taxon>Vertebrata</taxon>
        <taxon>Euteleostomi</taxon>
        <taxon>Actinopterygii</taxon>
        <taxon>Neopterygii</taxon>
        <taxon>Teleostei</taxon>
        <taxon>Osteoglossocephala</taxon>
        <taxon>Osteoglossomorpha</taxon>
        <taxon>Osteoglossiformes</taxon>
        <taxon>Osteoglossidae</taxon>
        <taxon>Scleropages</taxon>
    </lineage>
</organism>
<dbReference type="InterPro" id="IPR052124">
    <property type="entry name" value="Rab9_kelch_effector"/>
</dbReference>
<evidence type="ECO:0000256" key="3">
    <source>
        <dbReference type="ARBA" id="ARBA00037224"/>
    </source>
</evidence>
<name>A0A0P7X5G3_SCLFO</name>
<keyword evidence="1" id="KW-0880">Kelch repeat</keyword>
<comment type="caution">
    <text evidence="5">The sequence shown here is derived from an EMBL/GenBank/DDBJ whole genome shotgun (WGS) entry which is preliminary data.</text>
</comment>
<protein>
    <recommendedName>
        <fullName evidence="4">Rab9 effector protein with kelch motifs</fullName>
    </recommendedName>
</protein>
<accession>A0A0P7X5G3</accession>
<dbReference type="Pfam" id="PF24681">
    <property type="entry name" value="Kelch_KLHDC2_KLHL20_DRC7"/>
    <property type="match status" value="1"/>
</dbReference>
<gene>
    <name evidence="5" type="ORF">Z043_111913</name>
</gene>
<dbReference type="PANTHER" id="PTHR46647">
    <property type="entry name" value="RAB9 EFFECTOR PROTEIN WITH KELCH MOTIFS"/>
    <property type="match status" value="1"/>
</dbReference>
<dbReference type="AlphaFoldDB" id="A0A0P7X5G3"/>
<evidence type="ECO:0000256" key="4">
    <source>
        <dbReference type="ARBA" id="ARBA00039295"/>
    </source>
</evidence>
<evidence type="ECO:0000313" key="6">
    <source>
        <dbReference type="Proteomes" id="UP000034805"/>
    </source>
</evidence>
<dbReference type="Gene3D" id="2.120.10.80">
    <property type="entry name" value="Kelch-type beta propeller"/>
    <property type="match status" value="2"/>
</dbReference>
<dbReference type="SUPFAM" id="SSF50965">
    <property type="entry name" value="Galactose oxidase, central domain"/>
    <property type="match status" value="1"/>
</dbReference>
<comment type="function">
    <text evidence="3">Rab9 effector required for endosome to trans-Golgi network (TGN) transport.</text>
</comment>
<dbReference type="InterPro" id="IPR015915">
    <property type="entry name" value="Kelch-typ_b-propeller"/>
</dbReference>
<dbReference type="Proteomes" id="UP000034805">
    <property type="component" value="Unassembled WGS sequence"/>
</dbReference>
<keyword evidence="2" id="KW-0677">Repeat</keyword>
<evidence type="ECO:0000256" key="1">
    <source>
        <dbReference type="ARBA" id="ARBA00022441"/>
    </source>
</evidence>
<evidence type="ECO:0000256" key="2">
    <source>
        <dbReference type="ARBA" id="ARBA00022737"/>
    </source>
</evidence>
<dbReference type="STRING" id="113540.ENSSFOP00015049199"/>